<dbReference type="Gene3D" id="3.40.50.12780">
    <property type="entry name" value="N-terminal domain of ligase-like"/>
    <property type="match status" value="1"/>
</dbReference>
<proteinExistence type="predicted"/>
<sequence length="440" mass="49191">MQIMKKLNLDEYLDSPKNLVFKSEVELRSLEREDVEIFQLEAARRKLARQAKRIPALAKKLGEKDPAACESFDDLIPFLYSDGDYKSYDKSFLKNKQFDKMTAWLNEYTSYDLSSVEMTGCENLSEWCERLYKQANIFICHSSGTSGTLSFVPRSQADRDLIVDSLAGANPDLFDVNERQNDVDFFTMSPRRSFRITQVLYDGLEGKYLKNPVQSPFGSFVSPEMTIAMSKLRKAAENDTLEECLKDPVVASCAADVGRFTNEAPERIRNWIANIKNNYIGKSIYFMGTFDHAWELTQTFQKSGLTGAFSPNSVFAVFGGVKKGTILPGDWRQQFKAAMGTEKIVTAWGMSELAAAAASECPEGMYHFNVYTIPFVIDPRTGKALPRKGTQNGQLAALELVSEDCWGGIVTGDSGTVHWDKACACGLNNGPLLELAIERL</sequence>
<dbReference type="Proteomes" id="UP001500392">
    <property type="component" value="Unassembled WGS sequence"/>
</dbReference>
<evidence type="ECO:0000313" key="2">
    <source>
        <dbReference type="Proteomes" id="UP001500392"/>
    </source>
</evidence>
<organism evidence="1 2">
    <name type="scientific">Zhongshania borealis</name>
    <dbReference type="NCBI Taxonomy" id="889488"/>
    <lineage>
        <taxon>Bacteria</taxon>
        <taxon>Pseudomonadati</taxon>
        <taxon>Pseudomonadota</taxon>
        <taxon>Gammaproteobacteria</taxon>
        <taxon>Cellvibrionales</taxon>
        <taxon>Spongiibacteraceae</taxon>
        <taxon>Zhongshania</taxon>
    </lineage>
</organism>
<reference evidence="2" key="1">
    <citation type="journal article" date="2019" name="Int. J. Syst. Evol. Microbiol.">
        <title>The Global Catalogue of Microorganisms (GCM) 10K type strain sequencing project: providing services to taxonomists for standard genome sequencing and annotation.</title>
        <authorList>
            <consortium name="The Broad Institute Genomics Platform"/>
            <consortium name="The Broad Institute Genome Sequencing Center for Infectious Disease"/>
            <person name="Wu L."/>
            <person name="Ma J."/>
        </authorList>
    </citation>
    <scope>NUCLEOTIDE SEQUENCE [LARGE SCALE GENOMIC DNA]</scope>
    <source>
        <strain evidence="2">JCM 17304</strain>
    </source>
</reference>
<evidence type="ECO:0000313" key="1">
    <source>
        <dbReference type="EMBL" id="GAA4104099.1"/>
    </source>
</evidence>
<dbReference type="InterPro" id="IPR042099">
    <property type="entry name" value="ANL_N_sf"/>
</dbReference>
<comment type="caution">
    <text evidence="1">The sequence shown here is derived from an EMBL/GenBank/DDBJ whole genome shotgun (WGS) entry which is preliminary data.</text>
</comment>
<protein>
    <recommendedName>
        <fullName evidence="3">Acyl-protein synthetase LuxE domain-containing protein</fullName>
    </recommendedName>
</protein>
<evidence type="ECO:0008006" key="3">
    <source>
        <dbReference type="Google" id="ProtNLM"/>
    </source>
</evidence>
<dbReference type="EMBL" id="BAABDM010000009">
    <property type="protein sequence ID" value="GAA4104099.1"/>
    <property type="molecule type" value="Genomic_DNA"/>
</dbReference>
<keyword evidence="2" id="KW-1185">Reference proteome</keyword>
<accession>A0ABP7X3R8</accession>
<name>A0ABP7X3R8_9GAMM</name>
<gene>
    <name evidence="1" type="ORF">GCM10022414_32820</name>
</gene>